<dbReference type="GO" id="GO:0016079">
    <property type="term" value="P:synaptic vesicle exocytosis"/>
    <property type="evidence" value="ECO:0000318"/>
    <property type="project" value="GO_Central"/>
</dbReference>
<feature type="region of interest" description="Disordered" evidence="5">
    <location>
        <begin position="44"/>
        <end position="89"/>
    </location>
</feature>
<dbReference type="InterPro" id="IPR017246">
    <property type="entry name" value="Snapin"/>
</dbReference>
<feature type="region of interest" description="Disordered" evidence="5">
    <location>
        <begin position="145"/>
        <end position="179"/>
    </location>
</feature>
<dbReference type="Pfam" id="PF14712">
    <property type="entry name" value="Snapin_Pallidin"/>
    <property type="match status" value="1"/>
</dbReference>
<reference evidence="6" key="3">
    <citation type="submission" date="2025-09" db="UniProtKB">
        <authorList>
            <consortium name="Ensembl"/>
        </authorList>
    </citation>
    <scope>IDENTIFICATION</scope>
    <source>
        <strain evidence="6">Thoroughbred</strain>
    </source>
</reference>
<dbReference type="PANTHER" id="PTHR31305:SF2">
    <property type="entry name" value="SNARE-ASSOCIATED PROTEIN SNAPIN"/>
    <property type="match status" value="1"/>
</dbReference>
<dbReference type="Ensembl" id="ENSECAT00000087178.1">
    <property type="protein sequence ID" value="ENSECAP00000090408.1"/>
    <property type="gene ID" value="ENSECAG00000020426.3"/>
</dbReference>
<name>A0A9L0TTL9_HORSE</name>
<dbReference type="GO" id="GO:0006886">
    <property type="term" value="P:intracellular protein transport"/>
    <property type="evidence" value="ECO:0007669"/>
    <property type="project" value="InterPro"/>
</dbReference>
<dbReference type="AlphaFoldDB" id="A0A9L0TTL9"/>
<dbReference type="GO" id="GO:0030141">
    <property type="term" value="C:secretory granule"/>
    <property type="evidence" value="ECO:0000318"/>
    <property type="project" value="GO_Central"/>
</dbReference>
<dbReference type="GO" id="GO:0008021">
    <property type="term" value="C:synaptic vesicle"/>
    <property type="evidence" value="ECO:0000318"/>
    <property type="project" value="GO_Central"/>
</dbReference>
<organism evidence="6 7">
    <name type="scientific">Equus caballus</name>
    <name type="common">Horse</name>
    <dbReference type="NCBI Taxonomy" id="9796"/>
    <lineage>
        <taxon>Eukaryota</taxon>
        <taxon>Metazoa</taxon>
        <taxon>Chordata</taxon>
        <taxon>Craniata</taxon>
        <taxon>Vertebrata</taxon>
        <taxon>Euteleostomi</taxon>
        <taxon>Mammalia</taxon>
        <taxon>Eutheria</taxon>
        <taxon>Laurasiatheria</taxon>
        <taxon>Perissodactyla</taxon>
        <taxon>Equidae</taxon>
        <taxon>Equus</taxon>
    </lineage>
</organism>
<dbReference type="GO" id="GO:0031083">
    <property type="term" value="C:BLOC-1 complex"/>
    <property type="evidence" value="ECO:0000318"/>
    <property type="project" value="GO_Central"/>
</dbReference>
<sequence length="281" mass="31193">GYKHLFFIFGENKKYPPYQNGSFPSSRCLQIFRAHNFKDYKELQLPGALGPHSPSPRPARSRDSISQKSHRLGRSPHLPGAPSRRTSAEPQFPAALAAGSGDVKAFRDGGGWFCCCVRGRDPGGGARGPRPLRRGAPRVPATGCAAARLSRPRRQVPEREGRGGTKKGRGHDGPSWLQVGTDWRQGRTAEGRRESQVELREQIDNLASELCRINEDQKVALDLDPYVKKLLNARRRVVLVNNILQNAQERLRRLNHSVAKETARRRAMLDSGVYPPGSPSK</sequence>
<dbReference type="Proteomes" id="UP000002281">
    <property type="component" value="Chromosome 5"/>
</dbReference>
<keyword evidence="7" id="KW-1185">Reference proteome</keyword>
<dbReference type="GeneTree" id="ENSGT00390000008274"/>
<reference evidence="6" key="2">
    <citation type="submission" date="2025-08" db="UniProtKB">
        <authorList>
            <consortium name="Ensembl"/>
        </authorList>
    </citation>
    <scope>IDENTIFICATION</scope>
    <source>
        <strain evidence="6">Thoroughbred</strain>
    </source>
</reference>
<accession>A0A9L0TTL9</accession>
<evidence type="ECO:0000256" key="2">
    <source>
        <dbReference type="ARBA" id="ARBA00023054"/>
    </source>
</evidence>
<dbReference type="PANTHER" id="PTHR31305">
    <property type="entry name" value="SNARE-ASSOCIATED PROTEIN SNAPIN"/>
    <property type="match status" value="1"/>
</dbReference>
<feature type="coiled-coil region" evidence="4">
    <location>
        <begin position="230"/>
        <end position="264"/>
    </location>
</feature>
<dbReference type="GO" id="GO:0048489">
    <property type="term" value="P:synaptic vesicle transport"/>
    <property type="evidence" value="ECO:0000318"/>
    <property type="project" value="GO_Central"/>
</dbReference>
<evidence type="ECO:0000256" key="4">
    <source>
        <dbReference type="SAM" id="Coils"/>
    </source>
</evidence>
<evidence type="ECO:0000256" key="3">
    <source>
        <dbReference type="ARBA" id="ARBA00033330"/>
    </source>
</evidence>
<evidence type="ECO:0000313" key="6">
    <source>
        <dbReference type="Ensembl" id="ENSECAP00000090408.1"/>
    </source>
</evidence>
<dbReference type="GO" id="GO:0032418">
    <property type="term" value="P:lysosome localization"/>
    <property type="evidence" value="ECO:0000318"/>
    <property type="project" value="GO_Central"/>
</dbReference>
<comment type="similarity">
    <text evidence="1">Belongs to the SNAPIN family.</text>
</comment>
<evidence type="ECO:0000313" key="7">
    <source>
        <dbReference type="Proteomes" id="UP000002281"/>
    </source>
</evidence>
<dbReference type="GO" id="GO:0007040">
    <property type="term" value="P:lysosome organization"/>
    <property type="evidence" value="ECO:0000318"/>
    <property type="project" value="GO_Central"/>
</dbReference>
<dbReference type="GO" id="GO:0008333">
    <property type="term" value="P:endosome to lysosome transport"/>
    <property type="evidence" value="ECO:0000318"/>
    <property type="project" value="GO_Central"/>
</dbReference>
<proteinExistence type="inferred from homology"/>
<evidence type="ECO:0000256" key="5">
    <source>
        <dbReference type="SAM" id="MobiDB-lite"/>
    </source>
</evidence>
<keyword evidence="2 4" id="KW-0175">Coiled coil</keyword>
<reference evidence="6 7" key="1">
    <citation type="journal article" date="2009" name="Science">
        <title>Genome sequence, comparative analysis, and population genetics of the domestic horse.</title>
        <authorList>
            <consortium name="Broad Institute Genome Sequencing Platform"/>
            <consortium name="Broad Institute Whole Genome Assembly Team"/>
            <person name="Wade C.M."/>
            <person name="Giulotto E."/>
            <person name="Sigurdsson S."/>
            <person name="Zoli M."/>
            <person name="Gnerre S."/>
            <person name="Imsland F."/>
            <person name="Lear T.L."/>
            <person name="Adelson D.L."/>
            <person name="Bailey E."/>
            <person name="Bellone R.R."/>
            <person name="Bloecker H."/>
            <person name="Distl O."/>
            <person name="Edgar R.C."/>
            <person name="Garber M."/>
            <person name="Leeb T."/>
            <person name="Mauceli E."/>
            <person name="MacLeod J.N."/>
            <person name="Penedo M.C.T."/>
            <person name="Raison J.M."/>
            <person name="Sharpe T."/>
            <person name="Vogel J."/>
            <person name="Andersson L."/>
            <person name="Antczak D.F."/>
            <person name="Biagi T."/>
            <person name="Binns M.M."/>
            <person name="Chowdhary B.P."/>
            <person name="Coleman S.J."/>
            <person name="Della Valle G."/>
            <person name="Fryc S."/>
            <person name="Guerin G."/>
            <person name="Hasegawa T."/>
            <person name="Hill E.W."/>
            <person name="Jurka J."/>
            <person name="Kiialainen A."/>
            <person name="Lindgren G."/>
            <person name="Liu J."/>
            <person name="Magnani E."/>
            <person name="Mickelson J.R."/>
            <person name="Murray J."/>
            <person name="Nergadze S.G."/>
            <person name="Onofrio R."/>
            <person name="Pedroni S."/>
            <person name="Piras M.F."/>
            <person name="Raudsepp T."/>
            <person name="Rocchi M."/>
            <person name="Roeed K.H."/>
            <person name="Ryder O.A."/>
            <person name="Searle S."/>
            <person name="Skow L."/>
            <person name="Swinburne J.E."/>
            <person name="Syvaenen A.C."/>
            <person name="Tozaki T."/>
            <person name="Valberg S.J."/>
            <person name="Vaudin M."/>
            <person name="White J.R."/>
            <person name="Zody M.C."/>
            <person name="Lander E.S."/>
            <person name="Lindblad-Toh K."/>
        </authorList>
    </citation>
    <scope>NUCLEOTIDE SEQUENCE [LARGE SCALE GENOMIC DNA]</scope>
    <source>
        <strain evidence="6 7">Thoroughbred</strain>
    </source>
</reference>
<dbReference type="GO" id="GO:0000149">
    <property type="term" value="F:SNARE binding"/>
    <property type="evidence" value="ECO:0000318"/>
    <property type="project" value="GO_Central"/>
</dbReference>
<dbReference type="InterPro" id="IPR028119">
    <property type="entry name" value="Snapin/Pallidin/Snn1"/>
</dbReference>
<protein>
    <recommendedName>
        <fullName evidence="3">Biogenesis of lysosome-related organelles complex 1 subunit 7</fullName>
    </recommendedName>
</protein>
<evidence type="ECO:0000256" key="1">
    <source>
        <dbReference type="ARBA" id="ARBA00006111"/>
    </source>
</evidence>